<keyword evidence="3" id="KW-0378">Hydrolase</keyword>
<dbReference type="InterPro" id="IPR013148">
    <property type="entry name" value="Glyco_hydro_32_N"/>
</dbReference>
<dbReference type="Gene3D" id="2.115.10.20">
    <property type="entry name" value="Glycosyl hydrolase domain, family 43"/>
    <property type="match status" value="1"/>
</dbReference>
<dbReference type="Proteomes" id="UP000831181">
    <property type="component" value="Chromosome"/>
</dbReference>
<reference evidence="6" key="1">
    <citation type="journal article" date="2022" name="Int. J. Syst. Evol. Microbiol.">
        <title>Apilactobacillus apisilvae sp. nov., Nicolia spurrieriana gen. nov. sp. nov., Bombilactobacillus folatiphilus sp. nov. and Bombilactobacillus thymidiniphilus sp. nov., four new lactic acid bacterial isolates from stingless bees Tetragonula carbonaria and Austroplebeia australis.</title>
        <authorList>
            <person name="Oliphant S.A."/>
            <person name="Watson-Haigh N.S."/>
            <person name="Sumby K.M."/>
            <person name="Gardner J."/>
            <person name="Groom S."/>
            <person name="Jiranek V."/>
        </authorList>
    </citation>
    <scope>NUCLEOTIDE SEQUENCE</scope>
    <source>
        <strain evidence="6">SGEP1_A5</strain>
    </source>
</reference>
<dbReference type="Pfam" id="PF00251">
    <property type="entry name" value="Glyco_hydro_32N"/>
    <property type="match status" value="1"/>
</dbReference>
<evidence type="ECO:0000256" key="1">
    <source>
        <dbReference type="ARBA" id="ARBA00009902"/>
    </source>
</evidence>
<dbReference type="SUPFAM" id="SSF75005">
    <property type="entry name" value="Arabinanase/levansucrase/invertase"/>
    <property type="match status" value="1"/>
</dbReference>
<evidence type="ECO:0000313" key="6">
    <source>
        <dbReference type="EMBL" id="UQS86300.1"/>
    </source>
</evidence>
<dbReference type="EMBL" id="CP093361">
    <property type="protein sequence ID" value="UQS86300.1"/>
    <property type="molecule type" value="Genomic_DNA"/>
</dbReference>
<comment type="similarity">
    <text evidence="1">Belongs to the glycosyl hydrolase 32 family.</text>
</comment>
<dbReference type="EC" id="3.2.1.26" evidence="2"/>
<dbReference type="KEGG" id="lbe:MOO44_05085"/>
<accession>A0A976RR08</accession>
<organism evidence="6 7">
    <name type="scientific">Nicoliella spurrieriana</name>
    <dbReference type="NCBI Taxonomy" id="2925830"/>
    <lineage>
        <taxon>Bacteria</taxon>
        <taxon>Bacillati</taxon>
        <taxon>Bacillota</taxon>
        <taxon>Bacilli</taxon>
        <taxon>Lactobacillales</taxon>
        <taxon>Lactobacillaceae</taxon>
        <taxon>Nicoliella</taxon>
    </lineage>
</organism>
<dbReference type="PANTHER" id="PTHR43101:SF1">
    <property type="entry name" value="BETA-FRUCTOSIDASE"/>
    <property type="match status" value="1"/>
</dbReference>
<feature type="domain" description="Glycosyl hydrolase family 32 N-terminal" evidence="5">
    <location>
        <begin position="75"/>
        <end position="415"/>
    </location>
</feature>
<evidence type="ECO:0000256" key="2">
    <source>
        <dbReference type="ARBA" id="ARBA00012758"/>
    </source>
</evidence>
<proteinExistence type="inferred from homology"/>
<gene>
    <name evidence="6" type="ORF">MOO44_05085</name>
</gene>
<dbReference type="RefSeq" id="WP_260116109.1">
    <property type="nucleotide sequence ID" value="NZ_CP093361.1"/>
</dbReference>
<sequence>MSQSSSASQVSSVASSAAVATLAASSVSSVDQINGKPISYASASAELNNRTIETMDSFAASNPSIVDPTWNQNFHFNASDGYSNDIQSLTPHYAADGSIEYWDIYYLAQPLAKLQGVQYEWKHMVTTDFKTFRDFDTTNRFSINNVAIPDKYYVNSTNGTPFQVSDNNTNGLPWGAAASGTVINNNGLLSMDQYGNQIQADAKLAYFTNFTNGQSIFLAYSNNDGQFHPYSPNPVMSPKQYPALQNEDDFRDPYVMRLSNGNFVAYVAGGLEDRMYVMTSPNGINWDFHPEDTIDLAGYHVSEMPVIKTLNGQPMMFFIAGSKDFEGTKSGNYVITGAFNTDGIFVKTPESKVTKLDDGFDSFAGNYANLSSDKLVSMSWLGNWTYSPNLFNYRDIDHFGTYTLPRTITYQNGDFLVDPIEPNSKAVGTYTVKPNTNFAVGTDNKVALNFNGDQKVTLSRQDGTKNNVQISVTGNKLTLTRNWDMSKTMNKTVTVNLNSTPKNAVLYVDNSSIELYLPDQHKMYTVMTLSYKQNSGYQMTLSNRATVKYSTFNVNSQTVTADNKTTLFDAAKQQSQKRVKSYRDELTKTWQGQLNTASYRKTLAAVNKQYEIAITALRGSSTTNQLISREGRFNKWANRLVAKIAKGLKTLNLKKGTPIYTTANGAQYKLTAKTMKNTPVLKVVTKNGQYWYQVKINNQIGYVAL</sequence>
<protein>
    <recommendedName>
        <fullName evidence="2">beta-fructofuranosidase</fullName>
        <ecNumber evidence="2">3.2.1.26</ecNumber>
    </recommendedName>
</protein>
<evidence type="ECO:0000256" key="3">
    <source>
        <dbReference type="ARBA" id="ARBA00022801"/>
    </source>
</evidence>
<dbReference type="InterPro" id="IPR023296">
    <property type="entry name" value="Glyco_hydro_beta-prop_sf"/>
</dbReference>
<name>A0A976RR08_9LACO</name>
<evidence type="ECO:0000256" key="4">
    <source>
        <dbReference type="ARBA" id="ARBA00023295"/>
    </source>
</evidence>
<dbReference type="InterPro" id="IPR001362">
    <property type="entry name" value="Glyco_hydro_32"/>
</dbReference>
<keyword evidence="7" id="KW-1185">Reference proteome</keyword>
<dbReference type="GO" id="GO:0005975">
    <property type="term" value="P:carbohydrate metabolic process"/>
    <property type="evidence" value="ECO:0007669"/>
    <property type="project" value="InterPro"/>
</dbReference>
<dbReference type="GO" id="GO:0004564">
    <property type="term" value="F:beta-fructofuranosidase activity"/>
    <property type="evidence" value="ECO:0007669"/>
    <property type="project" value="UniProtKB-EC"/>
</dbReference>
<dbReference type="InterPro" id="IPR051214">
    <property type="entry name" value="GH32_Enzymes"/>
</dbReference>
<evidence type="ECO:0000259" key="5">
    <source>
        <dbReference type="Pfam" id="PF00251"/>
    </source>
</evidence>
<evidence type="ECO:0000313" key="7">
    <source>
        <dbReference type="Proteomes" id="UP000831181"/>
    </source>
</evidence>
<dbReference type="AlphaFoldDB" id="A0A976RR08"/>
<dbReference type="SMART" id="SM00640">
    <property type="entry name" value="Glyco_32"/>
    <property type="match status" value="1"/>
</dbReference>
<keyword evidence="4" id="KW-0326">Glycosidase</keyword>
<dbReference type="PANTHER" id="PTHR43101">
    <property type="entry name" value="BETA-FRUCTOSIDASE"/>
    <property type="match status" value="1"/>
</dbReference>